<dbReference type="EMBL" id="JMHU01000021">
    <property type="protein sequence ID" value="KDA45372.1"/>
    <property type="molecule type" value="Genomic_DNA"/>
</dbReference>
<protein>
    <submittedName>
        <fullName evidence="2">Polysaccharide deacetylase</fullName>
    </submittedName>
</protein>
<feature type="signal peptide" evidence="1">
    <location>
        <begin position="1"/>
        <end position="25"/>
    </location>
</feature>
<dbReference type="RefSeq" id="WP_010688702.1">
    <property type="nucleotide sequence ID" value="NZ_CAJKXD010000003.1"/>
</dbReference>
<feature type="chain" id="PRO_5042595909" evidence="1">
    <location>
        <begin position="26"/>
        <end position="67"/>
    </location>
</feature>
<organism evidence="3 5">
    <name type="scientific">Ligilactobacillus animalis</name>
    <dbReference type="NCBI Taxonomy" id="1605"/>
    <lineage>
        <taxon>Bacteria</taxon>
        <taxon>Bacillati</taxon>
        <taxon>Bacillota</taxon>
        <taxon>Bacilli</taxon>
        <taxon>Lactobacillales</taxon>
        <taxon>Lactobacillaceae</taxon>
        <taxon>Ligilactobacillus</taxon>
    </lineage>
</organism>
<dbReference type="Proteomes" id="UP001238155">
    <property type="component" value="Chromosome"/>
</dbReference>
<keyword evidence="4" id="KW-1185">Reference proteome</keyword>
<evidence type="ECO:0000256" key="1">
    <source>
        <dbReference type="SAM" id="SignalP"/>
    </source>
</evidence>
<dbReference type="Proteomes" id="UP000027129">
    <property type="component" value="Unassembled WGS sequence"/>
</dbReference>
<dbReference type="AlphaFoldDB" id="A0AAJ6FPE3"/>
<sequence length="67" mass="7400">MFKRLILLSLALVLGGALLTQTEFASKKHTVKWEKASAPVNLPILMYHSVENKPGNGLCVPPEQLEQ</sequence>
<dbReference type="EMBL" id="CP123751">
    <property type="protein sequence ID" value="WHQ80788.1"/>
    <property type="molecule type" value="Genomic_DNA"/>
</dbReference>
<reference evidence="2 4" key="1">
    <citation type="submission" date="2014-04" db="EMBL/GenBank/DDBJ databases">
        <title>Draft Genome Sequence of Lactobacillus animalis 381-IL-28.</title>
        <authorList>
            <person name="Sturino J.M."/>
            <person name="Rajendran M."/>
            <person name="Altermann E."/>
        </authorList>
    </citation>
    <scope>NUCLEOTIDE SEQUENCE [LARGE SCALE GENOMIC DNA]</scope>
    <source>
        <strain evidence="2 4">381-IL-28</strain>
    </source>
</reference>
<reference evidence="3" key="2">
    <citation type="submission" date="2023-04" db="EMBL/GenBank/DDBJ databases">
        <title>Four porcine-derived lactic acid bacteria strains analyses and their evaluation as potential probiotics based on genomics.</title>
        <authorList>
            <person name="Niu D."/>
        </authorList>
    </citation>
    <scope>NUCLEOTIDE SEQUENCE</scope>
    <source>
        <strain evidence="3">ZSB1</strain>
    </source>
</reference>
<evidence type="ECO:0000313" key="5">
    <source>
        <dbReference type="Proteomes" id="UP001238155"/>
    </source>
</evidence>
<gene>
    <name evidence="2" type="ORF">Lani381_1550</name>
    <name evidence="3" type="ORF">QFF56_03635</name>
</gene>
<evidence type="ECO:0000313" key="4">
    <source>
        <dbReference type="Proteomes" id="UP000027129"/>
    </source>
</evidence>
<name>A0AAJ6FPE3_9LACO</name>
<keyword evidence="1" id="KW-0732">Signal</keyword>
<accession>A0AAJ6FPE3</accession>
<evidence type="ECO:0000313" key="2">
    <source>
        <dbReference type="EMBL" id="KDA45372.1"/>
    </source>
</evidence>
<evidence type="ECO:0000313" key="3">
    <source>
        <dbReference type="EMBL" id="WHQ80788.1"/>
    </source>
</evidence>
<proteinExistence type="predicted"/>